<protein>
    <recommendedName>
        <fullName evidence="5">Coatomer subunit epsilon</fullName>
    </recommendedName>
    <alternativeName>
        <fullName evidence="13">Epsilon-coat protein</fullName>
    </alternativeName>
</protein>
<evidence type="ECO:0000256" key="13">
    <source>
        <dbReference type="ARBA" id="ARBA00031602"/>
    </source>
</evidence>
<evidence type="ECO:0000256" key="4">
    <source>
        <dbReference type="ARBA" id="ARBA00011775"/>
    </source>
</evidence>
<keyword evidence="6" id="KW-0813">Transport</keyword>
<dbReference type="GO" id="GO:0000139">
    <property type="term" value="C:Golgi membrane"/>
    <property type="evidence" value="ECO:0007669"/>
    <property type="project" value="UniProtKB-SubCell"/>
</dbReference>
<dbReference type="GO" id="GO:0006890">
    <property type="term" value="P:retrograde vesicle-mediated transport, Golgi to endoplasmic reticulum"/>
    <property type="evidence" value="ECO:0007669"/>
    <property type="project" value="InterPro"/>
</dbReference>
<keyword evidence="7" id="KW-0963">Cytoplasm</keyword>
<dbReference type="InterPro" id="IPR011990">
    <property type="entry name" value="TPR-like_helical_dom_sf"/>
</dbReference>
<keyword evidence="8" id="KW-0931">ER-Golgi transport</keyword>
<evidence type="ECO:0000313" key="15">
    <source>
        <dbReference type="EMBL" id="JAT79194.1"/>
    </source>
</evidence>
<evidence type="ECO:0000256" key="5">
    <source>
        <dbReference type="ARBA" id="ARBA00015828"/>
    </source>
</evidence>
<evidence type="ECO:0000256" key="8">
    <source>
        <dbReference type="ARBA" id="ARBA00022892"/>
    </source>
</evidence>
<evidence type="ECO:0000256" key="12">
    <source>
        <dbReference type="ARBA" id="ARBA00023329"/>
    </source>
</evidence>
<dbReference type="EMBL" id="GETE01000250">
    <property type="protein sequence ID" value="JAT79194.1"/>
    <property type="molecule type" value="Transcribed_RNA"/>
</dbReference>
<evidence type="ECO:0000256" key="3">
    <source>
        <dbReference type="ARBA" id="ARBA00008827"/>
    </source>
</evidence>
<evidence type="ECO:0000256" key="9">
    <source>
        <dbReference type="ARBA" id="ARBA00022927"/>
    </source>
</evidence>
<dbReference type="InterPro" id="IPR006822">
    <property type="entry name" value="Coatomer_esu"/>
</dbReference>
<feature type="non-terminal residue" evidence="15">
    <location>
        <position position="171"/>
    </location>
</feature>
<dbReference type="AlphaFoldDB" id="A0A1D2AJ09"/>
<evidence type="ECO:0000256" key="11">
    <source>
        <dbReference type="ARBA" id="ARBA00023136"/>
    </source>
</evidence>
<dbReference type="GO" id="GO:0006891">
    <property type="term" value="P:intra-Golgi vesicle-mediated transport"/>
    <property type="evidence" value="ECO:0007669"/>
    <property type="project" value="TreeGrafter"/>
</dbReference>
<organism evidence="15">
    <name type="scientific">Ornithodoros brasiliensis</name>
    <name type="common">Mouro tick</name>
    <dbReference type="NCBI Taxonomy" id="888526"/>
    <lineage>
        <taxon>Eukaryota</taxon>
        <taxon>Metazoa</taxon>
        <taxon>Ecdysozoa</taxon>
        <taxon>Arthropoda</taxon>
        <taxon>Chelicerata</taxon>
        <taxon>Arachnida</taxon>
        <taxon>Acari</taxon>
        <taxon>Parasitiformes</taxon>
        <taxon>Ixodida</taxon>
        <taxon>Ixodoidea</taxon>
        <taxon>Argasidae</taxon>
        <taxon>Ornithodorinae</taxon>
        <taxon>Ornithodoros</taxon>
    </lineage>
</organism>
<dbReference type="PANTHER" id="PTHR10805">
    <property type="entry name" value="COATOMER SUBUNIT EPSILON"/>
    <property type="match status" value="1"/>
</dbReference>
<accession>A0A1D2AJ09</accession>
<evidence type="ECO:0000256" key="6">
    <source>
        <dbReference type="ARBA" id="ARBA00022448"/>
    </source>
</evidence>
<keyword evidence="12" id="KW-0968">Cytoplasmic vesicle</keyword>
<reference evidence="15" key="1">
    <citation type="submission" date="2016-07" db="EMBL/GenBank/DDBJ databases">
        <title>Salivary Glands transcriptome analysis on engorged females of Ornithodoros brasiliensis (Acari:Argasidae).</title>
        <authorList>
            <person name="Simons S.M."/>
            <person name="Carvalho E."/>
            <person name="Junqueira-de-Azevedo I."/>
            <person name="Ho P.L."/>
            <person name="Giovanni D."/>
            <person name="Mendonca R."/>
            <person name="Onofrio V."/>
            <person name="Landulfo G."/>
            <person name="Ramirez D."/>
            <person name="Barros-Battesti D."/>
        </authorList>
    </citation>
    <scope>NUCLEOTIDE SEQUENCE</scope>
    <source>
        <strain evidence="15">Female</strain>
        <tissue evidence="15">Salivary gland</tissue>
    </source>
</reference>
<keyword evidence="10" id="KW-0333">Golgi apparatus</keyword>
<dbReference type="Gene3D" id="1.25.40.10">
    <property type="entry name" value="Tetratricopeptide repeat domain"/>
    <property type="match status" value="1"/>
</dbReference>
<dbReference type="Pfam" id="PF04733">
    <property type="entry name" value="Coatomer_E"/>
    <property type="match status" value="1"/>
</dbReference>
<sequence length="171" mass="20100">RFSAPPWRENSRSRIEKNSDKMTAQNQPDPLFDIKNAYYIGNYQFCINEAQKGKPVSPEYKLERDVFLYRAYIAQRKYGVVRDEIYSTASEELRNLRLLADYMSGDRTLKDGVLRELEQQTKMMDTNNVVFPLVAATIYYHEQNYETALRMLHQTESLECSALTLQCYLKL</sequence>
<evidence type="ECO:0000256" key="10">
    <source>
        <dbReference type="ARBA" id="ARBA00023034"/>
    </source>
</evidence>
<dbReference type="GO" id="GO:0015031">
    <property type="term" value="P:protein transport"/>
    <property type="evidence" value="ECO:0007669"/>
    <property type="project" value="UniProtKB-KW"/>
</dbReference>
<proteinExistence type="inferred from homology"/>
<evidence type="ECO:0000256" key="7">
    <source>
        <dbReference type="ARBA" id="ARBA00022490"/>
    </source>
</evidence>
<comment type="subcellular location">
    <subcellularLocation>
        <location evidence="2">Cytoplasmic vesicle</location>
        <location evidence="2">COPI-coated vesicle membrane</location>
        <topology evidence="2">Peripheral membrane protein</topology>
        <orientation evidence="2">Cytoplasmic side</orientation>
    </subcellularLocation>
    <subcellularLocation>
        <location evidence="1">Golgi apparatus membrane</location>
        <topology evidence="1">Peripheral membrane protein</topology>
        <orientation evidence="1">Cytoplasmic side</orientation>
    </subcellularLocation>
</comment>
<keyword evidence="11" id="KW-0472">Membrane</keyword>
<dbReference type="GO" id="GO:0030126">
    <property type="term" value="C:COPI vesicle coat"/>
    <property type="evidence" value="ECO:0007669"/>
    <property type="project" value="TreeGrafter"/>
</dbReference>
<feature type="compositionally biased region" description="Basic and acidic residues" evidence="14">
    <location>
        <begin position="9"/>
        <end position="20"/>
    </location>
</feature>
<comment type="subunit">
    <text evidence="4">Oligomeric complex that consists of at least the alpha, beta, beta', gamma, delta, epsilon and zeta subunits.</text>
</comment>
<feature type="non-terminal residue" evidence="15">
    <location>
        <position position="1"/>
    </location>
</feature>
<comment type="similarity">
    <text evidence="3">Belongs to the COPE family.</text>
</comment>
<dbReference type="PANTHER" id="PTHR10805:SF0">
    <property type="entry name" value="COATOMER SUBUNIT EPSILON"/>
    <property type="match status" value="1"/>
</dbReference>
<evidence type="ECO:0000256" key="14">
    <source>
        <dbReference type="SAM" id="MobiDB-lite"/>
    </source>
</evidence>
<dbReference type="GO" id="GO:0005198">
    <property type="term" value="F:structural molecule activity"/>
    <property type="evidence" value="ECO:0007669"/>
    <property type="project" value="InterPro"/>
</dbReference>
<dbReference type="GO" id="GO:0006888">
    <property type="term" value="P:endoplasmic reticulum to Golgi vesicle-mediated transport"/>
    <property type="evidence" value="ECO:0007669"/>
    <property type="project" value="TreeGrafter"/>
</dbReference>
<feature type="region of interest" description="Disordered" evidence="14">
    <location>
        <begin position="1"/>
        <end position="27"/>
    </location>
</feature>
<evidence type="ECO:0000256" key="1">
    <source>
        <dbReference type="ARBA" id="ARBA00004255"/>
    </source>
</evidence>
<keyword evidence="9" id="KW-0653">Protein transport</keyword>
<evidence type="ECO:0000256" key="2">
    <source>
        <dbReference type="ARBA" id="ARBA00004347"/>
    </source>
</evidence>
<name>A0A1D2AJ09_ORNBR</name>